<dbReference type="Pfam" id="PF03690">
    <property type="entry name" value="MYG1_exonuc"/>
    <property type="match status" value="1"/>
</dbReference>
<dbReference type="EMBL" id="JARKHS020000386">
    <property type="protein sequence ID" value="KAK8788896.1"/>
    <property type="molecule type" value="Genomic_DNA"/>
</dbReference>
<dbReference type="InterPro" id="IPR003226">
    <property type="entry name" value="MYG1_exonuclease"/>
</dbReference>
<dbReference type="Proteomes" id="UP001321473">
    <property type="component" value="Unassembled WGS sequence"/>
</dbReference>
<keyword evidence="3" id="KW-1185">Reference proteome</keyword>
<dbReference type="PANTHER" id="PTHR11215">
    <property type="entry name" value="METAL DEPENDENT HYDROLASE - RELATED"/>
    <property type="match status" value="1"/>
</dbReference>
<dbReference type="AlphaFoldDB" id="A0AAQ4FP96"/>
<evidence type="ECO:0000313" key="2">
    <source>
        <dbReference type="EMBL" id="KAK8788896.1"/>
    </source>
</evidence>
<dbReference type="GO" id="GO:0005737">
    <property type="term" value="C:cytoplasm"/>
    <property type="evidence" value="ECO:0007669"/>
    <property type="project" value="TreeGrafter"/>
</dbReference>
<proteinExistence type="inferred from homology"/>
<sequence>MLRGLFALHLTGRTVRSVGALRVEAATVYFRSASLMAGEPPAKKPAAMGKTIGTHNGTFHCDEALACFLLKQLAEYKDATVVRSRDPAVLDTCDVVVDVGGVFDPAKKRYDHHQRGFEETMHSLDSSKKWTTKLSSAGLVYAHHGREVIAETLGWKVADPSLEKIYDKVYENFMEEIDAIDNGISAYDGEPRYRINTNLSSRVAHLNPPWNEPNPKPDEQFQKAMKLTGEEFLDRVRYYATSWIPARELVLSALQQRKKVGELGSVVTLERGGCPWKDHLLALEEELAIPGEVKFVLYQDQNGSWRVQGVPVTLGSFECRIHLPEKWRGLRDEELSKATGIDDCIFIHASGYRLASALGQREVAQGDVGRGEEDESDDHVGDLDDVVLLSAQFLWQHFHEGHMEESACGQRLYHGLGHHTNLATHDQSGHLQERKEKAF</sequence>
<dbReference type="GO" id="GO:0005634">
    <property type="term" value="C:nucleus"/>
    <property type="evidence" value="ECO:0007669"/>
    <property type="project" value="TreeGrafter"/>
</dbReference>
<accession>A0AAQ4FP96</accession>
<gene>
    <name evidence="2" type="ORF">V5799_021330</name>
</gene>
<reference evidence="2 3" key="1">
    <citation type="journal article" date="2023" name="Arcadia Sci">
        <title>De novo assembly of a long-read Amblyomma americanum tick genome.</title>
        <authorList>
            <person name="Chou S."/>
            <person name="Poskanzer K.E."/>
            <person name="Rollins M."/>
            <person name="Thuy-Boun P.S."/>
        </authorList>
    </citation>
    <scope>NUCLEOTIDE SEQUENCE [LARGE SCALE GENOMIC DNA]</scope>
    <source>
        <strain evidence="2">F_SG_1</strain>
        <tissue evidence="2">Salivary glands</tissue>
    </source>
</reference>
<evidence type="ECO:0000256" key="1">
    <source>
        <dbReference type="ARBA" id="ARBA00010105"/>
    </source>
</evidence>
<name>A0AAQ4FP96_AMBAM</name>
<evidence type="ECO:0000313" key="3">
    <source>
        <dbReference type="Proteomes" id="UP001321473"/>
    </source>
</evidence>
<organism evidence="2 3">
    <name type="scientific">Amblyomma americanum</name>
    <name type="common">Lone star tick</name>
    <dbReference type="NCBI Taxonomy" id="6943"/>
    <lineage>
        <taxon>Eukaryota</taxon>
        <taxon>Metazoa</taxon>
        <taxon>Ecdysozoa</taxon>
        <taxon>Arthropoda</taxon>
        <taxon>Chelicerata</taxon>
        <taxon>Arachnida</taxon>
        <taxon>Acari</taxon>
        <taxon>Parasitiformes</taxon>
        <taxon>Ixodida</taxon>
        <taxon>Ixodoidea</taxon>
        <taxon>Ixodidae</taxon>
        <taxon>Amblyomminae</taxon>
        <taxon>Amblyomma</taxon>
    </lineage>
</organism>
<comment type="similarity">
    <text evidence="1">Belongs to the MYG1 family.</text>
</comment>
<dbReference type="PANTHER" id="PTHR11215:SF1">
    <property type="entry name" value="MYG1 EXONUCLEASE"/>
    <property type="match status" value="1"/>
</dbReference>
<protein>
    <submittedName>
        <fullName evidence="2">Uncharacterized protein</fullName>
    </submittedName>
</protein>
<comment type="caution">
    <text evidence="2">The sequence shown here is derived from an EMBL/GenBank/DDBJ whole genome shotgun (WGS) entry which is preliminary data.</text>
</comment>